<evidence type="ECO:0000256" key="1">
    <source>
        <dbReference type="ARBA" id="ARBA00022741"/>
    </source>
</evidence>
<evidence type="ECO:0000256" key="2">
    <source>
        <dbReference type="ARBA" id="ARBA00022840"/>
    </source>
</evidence>
<reference evidence="5" key="1">
    <citation type="submission" date="2016-03" db="EMBL/GenBank/DDBJ databases">
        <authorList>
            <person name="Devillers H."/>
        </authorList>
    </citation>
    <scope>NUCLEOTIDE SEQUENCE [LARGE SCALE GENOMIC DNA]</scope>
</reference>
<dbReference type="GO" id="GO:0016020">
    <property type="term" value="C:membrane"/>
    <property type="evidence" value="ECO:0007669"/>
    <property type="project" value="TreeGrafter"/>
</dbReference>
<dbReference type="PANTHER" id="PTHR43272:SF33">
    <property type="entry name" value="AMP-BINDING DOMAIN-CONTAINING PROTEIN-RELATED"/>
    <property type="match status" value="1"/>
</dbReference>
<dbReference type="GO" id="GO:0005524">
    <property type="term" value="F:ATP binding"/>
    <property type="evidence" value="ECO:0007669"/>
    <property type="project" value="UniProtKB-KW"/>
</dbReference>
<name>A0A1G4ITF8_9SACH</name>
<dbReference type="Gene3D" id="3.40.50.12780">
    <property type="entry name" value="N-terminal domain of ligase-like"/>
    <property type="match status" value="1"/>
</dbReference>
<dbReference type="Pfam" id="PF00501">
    <property type="entry name" value="AMP-binding"/>
    <property type="match status" value="1"/>
</dbReference>
<proteinExistence type="predicted"/>
<dbReference type="InterPro" id="IPR000873">
    <property type="entry name" value="AMP-dep_synth/lig_dom"/>
</dbReference>
<keyword evidence="5" id="KW-1185">Reference proteome</keyword>
<keyword evidence="1" id="KW-0547">Nucleotide-binding</keyword>
<dbReference type="EMBL" id="LT598456">
    <property type="protein sequence ID" value="SCU80171.1"/>
    <property type="molecule type" value="Genomic_DNA"/>
</dbReference>
<protein>
    <submittedName>
        <fullName evidence="4">LADA_0B05446g1_1</fullName>
    </submittedName>
</protein>
<dbReference type="GO" id="GO:0005777">
    <property type="term" value="C:peroxisome"/>
    <property type="evidence" value="ECO:0007669"/>
    <property type="project" value="EnsemblFungi"/>
</dbReference>
<feature type="domain" description="AMP-dependent synthetase/ligase" evidence="3">
    <location>
        <begin position="130"/>
        <end position="560"/>
    </location>
</feature>
<dbReference type="SUPFAM" id="SSF56801">
    <property type="entry name" value="Acetyl-CoA synthetase-like"/>
    <property type="match status" value="1"/>
</dbReference>
<dbReference type="GO" id="GO:0031956">
    <property type="term" value="F:medium-chain fatty acid-CoA ligase activity"/>
    <property type="evidence" value="ECO:0007669"/>
    <property type="project" value="EnsemblFungi"/>
</dbReference>
<evidence type="ECO:0000313" key="4">
    <source>
        <dbReference type="EMBL" id="SCU80171.1"/>
    </source>
</evidence>
<keyword evidence="2" id="KW-0067">ATP-binding</keyword>
<dbReference type="GO" id="GO:0015916">
    <property type="term" value="P:fatty-acyl-CoA transport"/>
    <property type="evidence" value="ECO:0007669"/>
    <property type="project" value="EnsemblFungi"/>
</dbReference>
<evidence type="ECO:0000313" key="5">
    <source>
        <dbReference type="Proteomes" id="UP000190274"/>
    </source>
</evidence>
<accession>A0A1G4ITF8</accession>
<dbReference type="GO" id="GO:0015910">
    <property type="term" value="P:long-chain fatty acid import into peroxisome"/>
    <property type="evidence" value="ECO:0007669"/>
    <property type="project" value="EnsemblFungi"/>
</dbReference>
<gene>
    <name evidence="4" type="ORF">LADA_0B05446G</name>
</gene>
<sequence>MSSVDSNPNFSLTDLIDRDLRFHKLKEKLSEHNQNSKEYLTALYNAMPLSGHVDYPVFLEQQAVPVPGSRRPGYSPTYRNALSPDHLVSSISPRLATFFDIFNFTTERCPENDCLGARVKLDETAKWGSKYVFETYSAIQERSRNLGSGIMTLVNFKRKQAANCNDFIVSLLSTNRKEWIISDLACQAYSLPNTALYETLGPDTSQYILNITNSPVLILSKSNLYKVLAILSNLNDLSTLICMDDLSSDELAHLNGPLLAGSINQRGERVSVLTFKQVEEIGFDNQVPIIPPTADSLYTISFTSGTTGTPKGVLLNQSHLMAGVTFLLSNIGIPPTKNGKQPYDMCFLPLAHIFERMIAAYELAVGAALGFLHVADPAVLIEDLRVLKPDFFCVVPRVLTKLEAGIKNAVQGATVPNFTKLVARKVLDKRLVTIQSREGPDNSILNHLVYRKILIDKIRASVGLSEASFIVIGSAPISSDTLMFMKSALDCGVRQGYGLTETFAGVCLSEPHERDSGTCGAIAITTECRLRSVPEMGYDAEHDLRGEVQVRGSQVFAGYFKNPDTTKEVLDGEGWFSTGDIGYIDSRGRLSIIDRVKNFFKLAQGEYIAPEKIENIYISSCPYLTQICVYGDPLKTFLVAIVGLDLEAITSFLHQAVPGLRIFHGENLINALNDKPEYRKELLKMMNSFVRGLQGFERVNNIYVGVEPLKVSDDTITPTLKVKRAKATKKYENVLKALYEEGSLIKAEKL</sequence>
<dbReference type="PANTHER" id="PTHR43272">
    <property type="entry name" value="LONG-CHAIN-FATTY-ACID--COA LIGASE"/>
    <property type="match status" value="1"/>
</dbReference>
<dbReference type="Proteomes" id="UP000190274">
    <property type="component" value="Chromosome B"/>
</dbReference>
<evidence type="ECO:0000259" key="3">
    <source>
        <dbReference type="Pfam" id="PF00501"/>
    </source>
</evidence>
<dbReference type="GO" id="GO:0042760">
    <property type="term" value="P:very long-chain fatty acid catabolic process"/>
    <property type="evidence" value="ECO:0007669"/>
    <property type="project" value="EnsemblFungi"/>
</dbReference>
<dbReference type="GO" id="GO:0004467">
    <property type="term" value="F:long-chain fatty acid-CoA ligase activity"/>
    <property type="evidence" value="ECO:0007669"/>
    <property type="project" value="EnsemblFungi"/>
</dbReference>
<dbReference type="GO" id="GO:0006635">
    <property type="term" value="P:fatty acid beta-oxidation"/>
    <property type="evidence" value="ECO:0007669"/>
    <property type="project" value="EnsemblFungi"/>
</dbReference>
<organism evidence="4 5">
    <name type="scientific">Lachancea dasiensis</name>
    <dbReference type="NCBI Taxonomy" id="1072105"/>
    <lineage>
        <taxon>Eukaryota</taxon>
        <taxon>Fungi</taxon>
        <taxon>Dikarya</taxon>
        <taxon>Ascomycota</taxon>
        <taxon>Saccharomycotina</taxon>
        <taxon>Saccharomycetes</taxon>
        <taxon>Saccharomycetales</taxon>
        <taxon>Saccharomycetaceae</taxon>
        <taxon>Lachancea</taxon>
    </lineage>
</organism>
<dbReference type="OrthoDB" id="1700726at2759"/>
<dbReference type="STRING" id="1266660.A0A1G4ITF8"/>
<dbReference type="InterPro" id="IPR042099">
    <property type="entry name" value="ANL_N_sf"/>
</dbReference>
<dbReference type="GO" id="GO:0031957">
    <property type="term" value="F:very long-chain fatty acid-CoA ligase activity"/>
    <property type="evidence" value="ECO:0007669"/>
    <property type="project" value="EnsemblFungi"/>
</dbReference>
<dbReference type="PROSITE" id="PS00455">
    <property type="entry name" value="AMP_BINDING"/>
    <property type="match status" value="1"/>
</dbReference>
<dbReference type="GO" id="GO:0005783">
    <property type="term" value="C:endoplasmic reticulum"/>
    <property type="evidence" value="ECO:0007669"/>
    <property type="project" value="TreeGrafter"/>
</dbReference>
<dbReference type="AlphaFoldDB" id="A0A1G4ITF8"/>
<dbReference type="InterPro" id="IPR020845">
    <property type="entry name" value="AMP-binding_CS"/>
</dbReference>